<dbReference type="EMBL" id="PFFD01000020">
    <property type="protein sequence ID" value="PIV87273.1"/>
    <property type="molecule type" value="Genomic_DNA"/>
</dbReference>
<accession>A0A2M7FCT1</accession>
<gene>
    <name evidence="1" type="ORF">COW49_00470</name>
</gene>
<sequence>MTEEELIVVVSTEIKGLSQRLEMVDYEDAVDDALREVNCSFPVTDDTKLYWLKNRVKRHLFFMMVTQYADKFRVEDIHLHQRFDHFLKLVKTMDEEWELAKVEDPTLVADIETYALFGTKVDAGYAYDELGRDRTYDSDQLVILTPSGSE</sequence>
<proteinExistence type="predicted"/>
<evidence type="ECO:0000313" key="2">
    <source>
        <dbReference type="Proteomes" id="UP000228497"/>
    </source>
</evidence>
<name>A0A2M7FCT1_9BACT</name>
<evidence type="ECO:0000313" key="1">
    <source>
        <dbReference type="EMBL" id="PIV87273.1"/>
    </source>
</evidence>
<reference evidence="2" key="1">
    <citation type="submission" date="2017-09" db="EMBL/GenBank/DDBJ databases">
        <title>Depth-based differentiation of microbial function through sediment-hosted aquifers and enrichment of novel symbionts in the deep terrestrial subsurface.</title>
        <authorList>
            <person name="Probst A.J."/>
            <person name="Ladd B."/>
            <person name="Jarett J.K."/>
            <person name="Geller-Mcgrath D.E."/>
            <person name="Sieber C.M.K."/>
            <person name="Emerson J.B."/>
            <person name="Anantharaman K."/>
            <person name="Thomas B.C."/>
            <person name="Malmstrom R."/>
            <person name="Stieglmeier M."/>
            <person name="Klingl A."/>
            <person name="Woyke T."/>
            <person name="Ryan C.M."/>
            <person name="Banfield J.F."/>
        </authorList>
    </citation>
    <scope>NUCLEOTIDE SEQUENCE [LARGE SCALE GENOMIC DNA]</scope>
</reference>
<dbReference type="AlphaFoldDB" id="A0A2M7FCT1"/>
<organism evidence="1 2">
    <name type="scientific">Candidatus Kaiserbacteria bacterium CG17_big_fil_post_rev_8_21_14_2_50_51_7</name>
    <dbReference type="NCBI Taxonomy" id="1974613"/>
    <lineage>
        <taxon>Bacteria</taxon>
        <taxon>Candidatus Kaiseribacteriota</taxon>
    </lineage>
</organism>
<dbReference type="Proteomes" id="UP000228497">
    <property type="component" value="Unassembled WGS sequence"/>
</dbReference>
<comment type="caution">
    <text evidence="1">The sequence shown here is derived from an EMBL/GenBank/DDBJ whole genome shotgun (WGS) entry which is preliminary data.</text>
</comment>
<protein>
    <submittedName>
        <fullName evidence="1">Uncharacterized protein</fullName>
    </submittedName>
</protein>